<keyword evidence="2" id="KW-1185">Reference proteome</keyword>
<protein>
    <submittedName>
        <fullName evidence="1">Uncharacterized protein</fullName>
    </submittedName>
</protein>
<accession>A0ABS6W196</accession>
<dbReference type="RefSeq" id="WP_219039587.1">
    <property type="nucleotide sequence ID" value="NZ_JAHWDF010000004.1"/>
</dbReference>
<gene>
    <name evidence="1" type="ORF">KW502_05795</name>
</gene>
<dbReference type="Proteomes" id="UP000719267">
    <property type="component" value="Unassembled WGS sequence"/>
</dbReference>
<dbReference type="EMBL" id="JAHWDF010000004">
    <property type="protein sequence ID" value="MBW2961307.1"/>
    <property type="molecule type" value="Genomic_DNA"/>
</dbReference>
<comment type="caution">
    <text evidence="1">The sequence shown here is derived from an EMBL/GenBank/DDBJ whole genome shotgun (WGS) entry which is preliminary data.</text>
</comment>
<evidence type="ECO:0000313" key="2">
    <source>
        <dbReference type="Proteomes" id="UP000719267"/>
    </source>
</evidence>
<name>A0ABS6W196_9FLAO</name>
<reference evidence="1 2" key="1">
    <citation type="submission" date="2021-07" db="EMBL/GenBank/DDBJ databases">
        <title>Mesonia aestuariivivens sp. nov., isolated from a tidal flat.</title>
        <authorList>
            <person name="Kim Y.-O."/>
            <person name="Yoon J.-H."/>
        </authorList>
    </citation>
    <scope>NUCLEOTIDE SEQUENCE [LARGE SCALE GENOMIC DNA]</scope>
    <source>
        <strain evidence="1 2">JHPTF-M18</strain>
    </source>
</reference>
<organism evidence="1 2">
    <name type="scientific">Mesonia aestuariivivens</name>
    <dbReference type="NCBI Taxonomy" id="2796128"/>
    <lineage>
        <taxon>Bacteria</taxon>
        <taxon>Pseudomonadati</taxon>
        <taxon>Bacteroidota</taxon>
        <taxon>Flavobacteriia</taxon>
        <taxon>Flavobacteriales</taxon>
        <taxon>Flavobacteriaceae</taxon>
        <taxon>Mesonia</taxon>
    </lineage>
</organism>
<sequence length="56" mass="6598">MSDQLEEAQKNRDNDLKIAILNFLSTKEQPLLNLVLKHKNNPIPKFEEIFNYIKSL</sequence>
<proteinExistence type="predicted"/>
<evidence type="ECO:0000313" key="1">
    <source>
        <dbReference type="EMBL" id="MBW2961307.1"/>
    </source>
</evidence>